<evidence type="ECO:0000313" key="1">
    <source>
        <dbReference type="EMBL" id="KAJ1674741.1"/>
    </source>
</evidence>
<dbReference type="EMBL" id="JAMZIH010005717">
    <property type="protein sequence ID" value="KAJ1674741.1"/>
    <property type="molecule type" value="Genomic_DNA"/>
</dbReference>
<reference evidence="1" key="1">
    <citation type="submission" date="2022-06" db="EMBL/GenBank/DDBJ databases">
        <title>Phylogenomic reconstructions and comparative analyses of Kickxellomycotina fungi.</title>
        <authorList>
            <person name="Reynolds N.K."/>
            <person name="Stajich J.E."/>
            <person name="Barry K."/>
            <person name="Grigoriev I.V."/>
            <person name="Crous P."/>
            <person name="Smith M.E."/>
        </authorList>
    </citation>
    <scope>NUCLEOTIDE SEQUENCE</scope>
    <source>
        <strain evidence="1">RSA 2271</strain>
    </source>
</reference>
<proteinExistence type="predicted"/>
<comment type="caution">
    <text evidence="1">The sequence shown here is derived from an EMBL/GenBank/DDBJ whole genome shotgun (WGS) entry which is preliminary data.</text>
</comment>
<name>A0ACC1HHD9_9FUNG</name>
<accession>A0ACC1HHD9</accession>
<evidence type="ECO:0000313" key="2">
    <source>
        <dbReference type="Proteomes" id="UP001145114"/>
    </source>
</evidence>
<protein>
    <submittedName>
        <fullName evidence="1">Sister chromatid cohesion protein 2</fullName>
    </submittedName>
</protein>
<keyword evidence="2" id="KW-1185">Reference proteome</keyword>
<gene>
    <name evidence="1" type="primary">SCC2_2</name>
    <name evidence="1" type="ORF">EV182_002658</name>
</gene>
<organism evidence="1 2">
    <name type="scientific">Spiromyces aspiralis</name>
    <dbReference type="NCBI Taxonomy" id="68401"/>
    <lineage>
        <taxon>Eukaryota</taxon>
        <taxon>Fungi</taxon>
        <taxon>Fungi incertae sedis</taxon>
        <taxon>Zoopagomycota</taxon>
        <taxon>Kickxellomycotina</taxon>
        <taxon>Kickxellomycetes</taxon>
        <taxon>Kickxellales</taxon>
        <taxon>Kickxellaceae</taxon>
        <taxon>Spiromyces</taxon>
    </lineage>
</organism>
<feature type="non-terminal residue" evidence="1">
    <location>
        <position position="854"/>
    </location>
</feature>
<sequence length="854" mass="94306">MLNSIYVCLQQLVPLVQSSVLGEQALISIGYAAMAPLFNGSTLSPKWVDANSIVALQQVSERLLVSIFESHPVQRTWLLEEVLTSLIKMPSDQRTQRKYRVTGSRPIHTVSAMILRLIQSSASHQDQDARREEHGKGPGPPENNSDDQGQVPKDPELPIESVVHDARVVLDSVMSPASFIVRFLIARTIKREAKVSSLESEYRALLEALVDDTTSLLNLPEWPVAEIVLRTYTSQLVDLIEDPKIDVAIKGTAVDHLGLIATKLASVATSLSTPTDLCNDSDMGGDDASEGGQQQEEQFEDYSPMPKLHGEIPLAELQKLSCLVTQYLQHLRGSSSKDASERHALRLFAANMLMALAPALKSAYQEQSATAVLTNAKYNQDDGDGGDVEGDGSCETERQKIAHKLSQLLQDTLNEKWPNEDPSIVTVQDNILPWNRLMSISECLSTVLALHQSFDTIIGHIVYALGMSTVALRSRALKALGNVIVHDPSILGRVNVKFAINHRLQDSSPMVREAAIDLIGKHAVTRPDLIEQYYDYLCVRVLDRGAAVRKRVMRILREVYLRSKDMGRLVDISRRILLRTGDEERRVKEMATRILQELWLSNVPGVPRLSASGGSEFAQLKAFSSFPCSAQRELAKRVGVMANVAGHATAPQENHLVLMEAFFKQAWDNRAKPEAGIHAHMFPAIISAAFEQLLRAEEAQQPPGDRDTQILALMHLIDVLSAVWPEWVGQYIEMLTVYLKANVPQDEVSIVILILTILGRTIPHVPRQSPKFIREVETELIKMLSSSPQSVLAKAIPCLCAIVEGLSLSHAKLVRVLASCSGKYIFEDLGALLRCGTTQDNALTLVINTPHTCA</sequence>
<dbReference type="Proteomes" id="UP001145114">
    <property type="component" value="Unassembled WGS sequence"/>
</dbReference>